<organism evidence="2">
    <name type="scientific">Loa loa</name>
    <name type="common">Eye worm</name>
    <name type="synonym">Filaria loa</name>
    <dbReference type="NCBI Taxonomy" id="7209"/>
    <lineage>
        <taxon>Eukaryota</taxon>
        <taxon>Metazoa</taxon>
        <taxon>Ecdysozoa</taxon>
        <taxon>Nematoda</taxon>
        <taxon>Chromadorea</taxon>
        <taxon>Rhabditida</taxon>
        <taxon>Spirurina</taxon>
        <taxon>Spiruromorpha</taxon>
        <taxon>Filarioidea</taxon>
        <taxon>Onchocercidae</taxon>
        <taxon>Loa</taxon>
    </lineage>
</organism>
<proteinExistence type="predicted"/>
<name>A0A1S0TLD8_LOALO</name>
<dbReference type="InParanoid" id="A0A1S0TLD8"/>
<evidence type="ECO:0000313" key="2">
    <source>
        <dbReference type="EMBL" id="EFO16142.1"/>
    </source>
</evidence>
<dbReference type="CTD" id="9949827"/>
<protein>
    <submittedName>
        <fullName evidence="2">Uncharacterized protein</fullName>
    </submittedName>
</protein>
<feature type="coiled-coil region" evidence="1">
    <location>
        <begin position="57"/>
        <end position="84"/>
    </location>
</feature>
<sequence>MSDKCGVHIVFHLILPKLLFHTKILSYDHQHGIKDMATADTCIQTDKRVWSVGGTITDNLQNSYRKEEGENKREERRLVKHQRSVVTLDYGKKYIIVRGDTKHDEAVSFDLKIRNIFRKNSDS</sequence>
<dbReference type="RefSeq" id="XP_003147926.1">
    <property type="nucleotide sequence ID" value="XM_003147878.1"/>
</dbReference>
<reference evidence="2" key="1">
    <citation type="submission" date="2012-04" db="EMBL/GenBank/DDBJ databases">
        <title>The Genome Sequence of Loa loa.</title>
        <authorList>
            <consortium name="The Broad Institute Genome Sequencing Platform"/>
            <consortium name="Broad Institute Genome Sequencing Center for Infectious Disease"/>
            <person name="Nutman T.B."/>
            <person name="Fink D.L."/>
            <person name="Russ C."/>
            <person name="Young S."/>
            <person name="Zeng Q."/>
            <person name="Gargeya S."/>
            <person name="Alvarado L."/>
            <person name="Berlin A."/>
            <person name="Chapman S.B."/>
            <person name="Chen Z."/>
            <person name="Freedman E."/>
            <person name="Gellesch M."/>
            <person name="Goldberg J."/>
            <person name="Griggs A."/>
            <person name="Gujja S."/>
            <person name="Heilman E.R."/>
            <person name="Heiman D."/>
            <person name="Howarth C."/>
            <person name="Mehta T."/>
            <person name="Neiman D."/>
            <person name="Pearson M."/>
            <person name="Roberts A."/>
            <person name="Saif S."/>
            <person name="Shea T."/>
            <person name="Shenoy N."/>
            <person name="Sisk P."/>
            <person name="Stolte C."/>
            <person name="Sykes S."/>
            <person name="White J."/>
            <person name="Yandava C."/>
            <person name="Haas B."/>
            <person name="Henn M.R."/>
            <person name="Nusbaum C."/>
            <person name="Birren B."/>
        </authorList>
    </citation>
    <scope>NUCLEOTIDE SEQUENCE [LARGE SCALE GENOMIC DNA]</scope>
</reference>
<accession>A0A1S0TLD8</accession>
<dbReference type="KEGG" id="loa:LOAG_12365"/>
<keyword evidence="1" id="KW-0175">Coiled coil</keyword>
<gene>
    <name evidence="2" type="ORF">LOAG_12365</name>
</gene>
<dbReference type="GeneID" id="9949827"/>
<dbReference type="EMBL" id="JH712560">
    <property type="protein sequence ID" value="EFO16142.1"/>
    <property type="molecule type" value="Genomic_DNA"/>
</dbReference>
<dbReference type="AlphaFoldDB" id="A0A1S0TLD8"/>
<evidence type="ECO:0000256" key="1">
    <source>
        <dbReference type="SAM" id="Coils"/>
    </source>
</evidence>